<dbReference type="FunFam" id="2.60.40.150:FF:000132">
    <property type="entry name" value="Copine 7"/>
    <property type="match status" value="1"/>
</dbReference>
<dbReference type="PROSITE" id="PS50004">
    <property type="entry name" value="C2"/>
    <property type="match status" value="2"/>
</dbReference>
<dbReference type="Gene3D" id="2.60.40.150">
    <property type="entry name" value="C2 domain"/>
    <property type="match status" value="2"/>
</dbReference>
<evidence type="ECO:0000256" key="2">
    <source>
        <dbReference type="ARBA" id="ARBA00022723"/>
    </source>
</evidence>
<proteinExistence type="inferred from homology"/>
<reference evidence="6" key="1">
    <citation type="submission" date="2025-08" db="UniProtKB">
        <authorList>
            <consortium name="Ensembl"/>
        </authorList>
    </citation>
    <scope>IDENTIFICATION</scope>
</reference>
<dbReference type="SMART" id="SM00239">
    <property type="entry name" value="C2"/>
    <property type="match status" value="2"/>
</dbReference>
<dbReference type="Pfam" id="PF07002">
    <property type="entry name" value="Copine"/>
    <property type="match status" value="1"/>
</dbReference>
<keyword evidence="4" id="KW-0106">Calcium</keyword>
<dbReference type="SUPFAM" id="SSF53300">
    <property type="entry name" value="vWA-like"/>
    <property type="match status" value="1"/>
</dbReference>
<dbReference type="Proteomes" id="UP001108240">
    <property type="component" value="Unplaced"/>
</dbReference>
<dbReference type="GO" id="GO:0046872">
    <property type="term" value="F:metal ion binding"/>
    <property type="evidence" value="ECO:0007669"/>
    <property type="project" value="UniProtKB-KW"/>
</dbReference>
<evidence type="ECO:0000256" key="1">
    <source>
        <dbReference type="ARBA" id="ARBA00009048"/>
    </source>
</evidence>
<dbReference type="InterPro" id="IPR000008">
    <property type="entry name" value="C2_dom"/>
</dbReference>
<evidence type="ECO:0000259" key="5">
    <source>
        <dbReference type="PROSITE" id="PS50004"/>
    </source>
</evidence>
<evidence type="ECO:0000256" key="3">
    <source>
        <dbReference type="ARBA" id="ARBA00022737"/>
    </source>
</evidence>
<dbReference type="FunFam" id="2.60.40.150:FF:000083">
    <property type="entry name" value="Copine 4"/>
    <property type="match status" value="1"/>
</dbReference>
<sequence>MSNIYESAATTLGLFNSPCLTKVELRVACKGISDRDALSKPDPCGVLKMQSHGQWFEVDRTEVIRSSISPVFSKVFTVDYYFEEVQRLRFELHDISSNHNGLKEADFLGAMECTLGQVSAECTLNGSAVGKMKVTAEELSGNDDYVELAFSAKKLDDKDFFSKSDPFLEIFRVNDDGTASLVHRTETIMNNLSPVWKSFKVSLNTLCSGDHERELKCTVWDWDSNGKHDFIGEFQTTFKEMKAAMDGKQIQWECINPKYQVKKKNYRNSGMVILTMCKIIKMHSFLDYIMGGCQIQFTVAIDFTASNGDPRNSCSLHYIHPYQPNEYLKAQSVNQPINQLISPVSHDFAVNFDEDNPECAGIQGVVEAYQNCLPKIQLYGPTNIAPIIQKVADSASEEMHTKEAMEYFILLILTDGVITDMADTREAIVHASHLPMSVIIVGIGNADFSDMQMLDGDDGILRSPKGEPVLRDIVQFVPFHNFKHASPAALAKSVLAEVPNQVVDYYNGKGIKPKCLSDFESSRAFSP</sequence>
<dbReference type="InterPro" id="IPR002035">
    <property type="entry name" value="VWF_A"/>
</dbReference>
<dbReference type="Pfam" id="PF00168">
    <property type="entry name" value="C2"/>
    <property type="match status" value="2"/>
</dbReference>
<organism evidence="6 7">
    <name type="scientific">Cyprinus carpio carpio</name>
    <dbReference type="NCBI Taxonomy" id="630221"/>
    <lineage>
        <taxon>Eukaryota</taxon>
        <taxon>Metazoa</taxon>
        <taxon>Chordata</taxon>
        <taxon>Craniata</taxon>
        <taxon>Vertebrata</taxon>
        <taxon>Euteleostomi</taxon>
        <taxon>Actinopterygii</taxon>
        <taxon>Neopterygii</taxon>
        <taxon>Teleostei</taxon>
        <taxon>Ostariophysi</taxon>
        <taxon>Cypriniformes</taxon>
        <taxon>Cyprinidae</taxon>
        <taxon>Cyprininae</taxon>
        <taxon>Cyprinus</taxon>
    </lineage>
</organism>
<reference evidence="6" key="2">
    <citation type="submission" date="2025-09" db="UniProtKB">
        <authorList>
            <consortium name="Ensembl"/>
        </authorList>
    </citation>
    <scope>IDENTIFICATION</scope>
</reference>
<name>A0A9J7YRS7_CYPCA</name>
<dbReference type="InterPro" id="IPR010734">
    <property type="entry name" value="Copine_C"/>
</dbReference>
<dbReference type="InterPro" id="IPR036465">
    <property type="entry name" value="vWFA_dom_sf"/>
</dbReference>
<feature type="domain" description="C2" evidence="5">
    <location>
        <begin position="128"/>
        <end position="253"/>
    </location>
</feature>
<dbReference type="GO" id="GO:0005544">
    <property type="term" value="F:calcium-dependent phospholipid binding"/>
    <property type="evidence" value="ECO:0007669"/>
    <property type="project" value="InterPro"/>
</dbReference>
<comment type="similarity">
    <text evidence="1">Belongs to the copine family.</text>
</comment>
<dbReference type="InterPro" id="IPR037768">
    <property type="entry name" value="C2B_Copine"/>
</dbReference>
<dbReference type="GO" id="GO:0071277">
    <property type="term" value="P:cellular response to calcium ion"/>
    <property type="evidence" value="ECO:0007669"/>
    <property type="project" value="TreeGrafter"/>
</dbReference>
<feature type="domain" description="C2" evidence="5">
    <location>
        <begin position="1"/>
        <end position="127"/>
    </location>
</feature>
<dbReference type="PANTHER" id="PTHR10857">
    <property type="entry name" value="COPINE"/>
    <property type="match status" value="1"/>
</dbReference>
<dbReference type="Ensembl" id="ENSCCRT00000143993.1">
    <property type="protein sequence ID" value="ENSCCRP00000121856.1"/>
    <property type="gene ID" value="ENSCCRG00000001977.2"/>
</dbReference>
<accession>A0A9J7YRS7</accession>
<evidence type="ECO:0000256" key="4">
    <source>
        <dbReference type="ARBA" id="ARBA00022837"/>
    </source>
</evidence>
<dbReference type="CDD" id="cd04048">
    <property type="entry name" value="C2A_Copine"/>
    <property type="match status" value="1"/>
</dbReference>
<dbReference type="InterPro" id="IPR045052">
    <property type="entry name" value="Copine"/>
</dbReference>
<protein>
    <submittedName>
        <fullName evidence="6">Copine IVb</fullName>
    </submittedName>
</protein>
<evidence type="ECO:0000313" key="6">
    <source>
        <dbReference type="Ensembl" id="ENSCCRP00000121856.1"/>
    </source>
</evidence>
<dbReference type="FunFam" id="3.40.50.410:FF:000042">
    <property type="entry name" value="Copine 4"/>
    <property type="match status" value="1"/>
</dbReference>
<dbReference type="PANTHER" id="PTHR10857:SF4">
    <property type="entry name" value="COPINE-4"/>
    <property type="match status" value="1"/>
</dbReference>
<keyword evidence="3" id="KW-0677">Repeat</keyword>
<dbReference type="SUPFAM" id="SSF49562">
    <property type="entry name" value="C2 domain (Calcium/lipid-binding domain, CaLB)"/>
    <property type="match status" value="2"/>
</dbReference>
<evidence type="ECO:0000313" key="7">
    <source>
        <dbReference type="Proteomes" id="UP001108240"/>
    </source>
</evidence>
<dbReference type="GO" id="GO:0005886">
    <property type="term" value="C:plasma membrane"/>
    <property type="evidence" value="ECO:0007669"/>
    <property type="project" value="TreeGrafter"/>
</dbReference>
<dbReference type="GeneTree" id="ENSGT00940000155519"/>
<dbReference type="InterPro" id="IPR035892">
    <property type="entry name" value="C2_domain_sf"/>
</dbReference>
<dbReference type="AlphaFoldDB" id="A0A9J7YRS7"/>
<dbReference type="SMART" id="SM00327">
    <property type="entry name" value="VWA"/>
    <property type="match status" value="1"/>
</dbReference>
<keyword evidence="2" id="KW-0479">Metal-binding</keyword>
<keyword evidence="7" id="KW-1185">Reference proteome</keyword>
<dbReference type="CDD" id="cd04047">
    <property type="entry name" value="C2B_Copine"/>
    <property type="match status" value="1"/>
</dbReference>